<dbReference type="GO" id="GO:0004867">
    <property type="term" value="F:serine-type endopeptidase inhibitor activity"/>
    <property type="evidence" value="ECO:0007669"/>
    <property type="project" value="UniProtKB-KW"/>
</dbReference>
<evidence type="ECO:0000256" key="3">
    <source>
        <dbReference type="RuleBase" id="RU000411"/>
    </source>
</evidence>
<sequence length="470" mass="53444">MESMSALFNSLLVCVLFTNCVTSNLLNNETVELNVTKAADSLKLKGKFFNQSLSSFEKCFSSDAQEVNDHLSVGQQENSRTLIRGLYKFSINMLKSLHNFESKDSSTGILISPFSIWSALVVAYMGAREDTDKELKYVLGLNNVPKHAVGMAYEGLRFWYKLKKNATTNKKYAYSIANKIFVNKNLKLNNCINEHFSVDVEQMDFVNDPYLSTKSINEWIERETNNKIKDLIPQGAITPWTNMIIANAIYFHSKWLNQFDPAKNEMRAFHVTPMEDIEVQMMTTTATFMFGVSENLRSTILEIPYANQDFSMLIILPETSKGVDSLVRNMSPEDIDMIVNNLFDDEVFLAIPKFKFEQEYELAGPLYSMGVKKLFDPRFADLTGFFDIPRTNTSRQFDGITVNSVVHKTYISVNEEGTEAAAATTLLIARSGRPAFPTQFIVDRPFVYLIRDTATNVILFIGIVRRPQQQ</sequence>
<feature type="signal peptide" evidence="4">
    <location>
        <begin position="1"/>
        <end position="22"/>
    </location>
</feature>
<dbReference type="InterPro" id="IPR000215">
    <property type="entry name" value="Serpin_fam"/>
</dbReference>
<dbReference type="InterPro" id="IPR036186">
    <property type="entry name" value="Serpin_sf"/>
</dbReference>
<evidence type="ECO:0000313" key="7">
    <source>
        <dbReference type="Proteomes" id="UP000288716"/>
    </source>
</evidence>
<keyword evidence="7" id="KW-1185">Reference proteome</keyword>
<feature type="domain" description="Serpin" evidence="5">
    <location>
        <begin position="94"/>
        <end position="467"/>
    </location>
</feature>
<dbReference type="SMART" id="SM00093">
    <property type="entry name" value="SERPIN"/>
    <property type="match status" value="1"/>
</dbReference>
<comment type="similarity">
    <text evidence="3">Belongs to the serpin family.</text>
</comment>
<keyword evidence="2" id="KW-0722">Serine protease inhibitor</keyword>
<dbReference type="STRING" id="299467.A0A443SWQ0"/>
<dbReference type="PROSITE" id="PS00284">
    <property type="entry name" value="SERPIN"/>
    <property type="match status" value="1"/>
</dbReference>
<dbReference type="Gene3D" id="3.30.497.10">
    <property type="entry name" value="Antithrombin, subunit I, domain 2"/>
    <property type="match status" value="1"/>
</dbReference>
<dbReference type="Proteomes" id="UP000288716">
    <property type="component" value="Unassembled WGS sequence"/>
</dbReference>
<organism evidence="6 7">
    <name type="scientific">Leptotrombidium deliense</name>
    <dbReference type="NCBI Taxonomy" id="299467"/>
    <lineage>
        <taxon>Eukaryota</taxon>
        <taxon>Metazoa</taxon>
        <taxon>Ecdysozoa</taxon>
        <taxon>Arthropoda</taxon>
        <taxon>Chelicerata</taxon>
        <taxon>Arachnida</taxon>
        <taxon>Acari</taxon>
        <taxon>Acariformes</taxon>
        <taxon>Trombidiformes</taxon>
        <taxon>Prostigmata</taxon>
        <taxon>Anystina</taxon>
        <taxon>Parasitengona</taxon>
        <taxon>Trombiculoidea</taxon>
        <taxon>Trombiculidae</taxon>
        <taxon>Leptotrombidium</taxon>
    </lineage>
</organism>
<dbReference type="CDD" id="cd19594">
    <property type="entry name" value="serpin_crustaceans_chelicerates_insects"/>
    <property type="match status" value="1"/>
</dbReference>
<evidence type="ECO:0000256" key="1">
    <source>
        <dbReference type="ARBA" id="ARBA00022690"/>
    </source>
</evidence>
<dbReference type="PANTHER" id="PTHR11461:SF278">
    <property type="entry name" value="SERINE PROTEASE INHIBITOR 88EA"/>
    <property type="match status" value="1"/>
</dbReference>
<gene>
    <name evidence="6" type="ORF">B4U80_07074</name>
</gene>
<name>A0A443SWQ0_9ACAR</name>
<dbReference type="Pfam" id="PF00079">
    <property type="entry name" value="Serpin"/>
    <property type="match status" value="1"/>
</dbReference>
<dbReference type="Gene3D" id="2.30.39.10">
    <property type="entry name" value="Alpha-1-antitrypsin, domain 1"/>
    <property type="match status" value="1"/>
</dbReference>
<dbReference type="InterPro" id="IPR042185">
    <property type="entry name" value="Serpin_sf_2"/>
</dbReference>
<dbReference type="PANTHER" id="PTHR11461">
    <property type="entry name" value="SERINE PROTEASE INHIBITOR, SERPIN"/>
    <property type="match status" value="1"/>
</dbReference>
<keyword evidence="4" id="KW-0732">Signal</keyword>
<comment type="caution">
    <text evidence="6">The sequence shown here is derived from an EMBL/GenBank/DDBJ whole genome shotgun (WGS) entry which is preliminary data.</text>
</comment>
<feature type="chain" id="PRO_5019350633" evidence="4">
    <location>
        <begin position="23"/>
        <end position="470"/>
    </location>
</feature>
<keyword evidence="1" id="KW-0646">Protease inhibitor</keyword>
<evidence type="ECO:0000256" key="2">
    <source>
        <dbReference type="ARBA" id="ARBA00022900"/>
    </source>
</evidence>
<dbReference type="VEuPathDB" id="VectorBase:LDEU000111"/>
<dbReference type="InterPro" id="IPR023795">
    <property type="entry name" value="Serpin_CS"/>
</dbReference>
<dbReference type="AlphaFoldDB" id="A0A443SWQ0"/>
<accession>A0A443SWQ0</accession>
<reference evidence="6 7" key="1">
    <citation type="journal article" date="2018" name="Gigascience">
        <title>Genomes of trombidid mites reveal novel predicted allergens and laterally-transferred genes associated with secondary metabolism.</title>
        <authorList>
            <person name="Dong X."/>
            <person name="Chaisiri K."/>
            <person name="Xia D."/>
            <person name="Armstrong S.D."/>
            <person name="Fang Y."/>
            <person name="Donnelly M.J."/>
            <person name="Kadowaki T."/>
            <person name="McGarry J.W."/>
            <person name="Darby A.C."/>
            <person name="Makepeace B.L."/>
        </authorList>
    </citation>
    <scope>NUCLEOTIDE SEQUENCE [LARGE SCALE GENOMIC DNA]</scope>
    <source>
        <strain evidence="6">UoL-UT</strain>
    </source>
</reference>
<evidence type="ECO:0000256" key="4">
    <source>
        <dbReference type="SAM" id="SignalP"/>
    </source>
</evidence>
<protein>
    <submittedName>
        <fullName evidence="6">Serpin SMSB4 variant-like protein</fullName>
    </submittedName>
</protein>
<evidence type="ECO:0000259" key="5">
    <source>
        <dbReference type="SMART" id="SM00093"/>
    </source>
</evidence>
<dbReference type="InterPro" id="IPR042178">
    <property type="entry name" value="Serpin_sf_1"/>
</dbReference>
<proteinExistence type="inferred from homology"/>
<dbReference type="OrthoDB" id="9440847at2759"/>
<dbReference type="EMBL" id="NCKV01000025">
    <property type="protein sequence ID" value="RWS31926.1"/>
    <property type="molecule type" value="Genomic_DNA"/>
</dbReference>
<dbReference type="InterPro" id="IPR023796">
    <property type="entry name" value="Serpin_dom"/>
</dbReference>
<dbReference type="GO" id="GO:0005615">
    <property type="term" value="C:extracellular space"/>
    <property type="evidence" value="ECO:0007669"/>
    <property type="project" value="InterPro"/>
</dbReference>
<evidence type="ECO:0000313" key="6">
    <source>
        <dbReference type="EMBL" id="RWS31926.1"/>
    </source>
</evidence>
<dbReference type="SUPFAM" id="SSF56574">
    <property type="entry name" value="Serpins"/>
    <property type="match status" value="1"/>
</dbReference>